<evidence type="ECO:0000313" key="1">
    <source>
        <dbReference type="EMBL" id="MBP1046285.1"/>
    </source>
</evidence>
<dbReference type="EMBL" id="JAEDXU010000003">
    <property type="protein sequence ID" value="MBP1046285.1"/>
    <property type="molecule type" value="Genomic_DNA"/>
</dbReference>
<dbReference type="SUPFAM" id="SSF52799">
    <property type="entry name" value="(Phosphotyrosine protein) phosphatases II"/>
    <property type="match status" value="1"/>
</dbReference>
<name>A0ABS4CJT4_9ENTE</name>
<gene>
    <name evidence="1" type="ORF">I6N96_08305</name>
</gene>
<accession>A0ABS4CJT4</accession>
<dbReference type="PROSITE" id="PS00383">
    <property type="entry name" value="TYR_PHOSPHATASE_1"/>
    <property type="match status" value="1"/>
</dbReference>
<dbReference type="InterPro" id="IPR026893">
    <property type="entry name" value="Tyr/Ser_Pase_IphP-type"/>
</dbReference>
<reference evidence="1 2" key="1">
    <citation type="submission" date="2020-12" db="EMBL/GenBank/DDBJ databases">
        <title>Vagococcus allomyrinae sp. nov. and Enterococcus lavae sp. nov., isolated from the larvae of Allomyrina dichotoma.</title>
        <authorList>
            <person name="Lee S.D."/>
        </authorList>
    </citation>
    <scope>NUCLEOTIDE SEQUENCE [LARGE SCALE GENOMIC DNA]</scope>
    <source>
        <strain evidence="1 2">BWM-S5</strain>
    </source>
</reference>
<organism evidence="1 2">
    <name type="scientific">Enterococcus larvae</name>
    <dbReference type="NCBI Taxonomy" id="2794352"/>
    <lineage>
        <taxon>Bacteria</taxon>
        <taxon>Bacillati</taxon>
        <taxon>Bacillota</taxon>
        <taxon>Bacilli</taxon>
        <taxon>Lactobacillales</taxon>
        <taxon>Enterococcaceae</taxon>
        <taxon>Enterococcus</taxon>
    </lineage>
</organism>
<keyword evidence="2" id="KW-1185">Reference proteome</keyword>
<dbReference type="Gene3D" id="3.90.190.10">
    <property type="entry name" value="Protein tyrosine phosphatase superfamily"/>
    <property type="match status" value="1"/>
</dbReference>
<protein>
    <submittedName>
        <fullName evidence="1">Tyrosine-protein phosphatase</fullName>
    </submittedName>
</protein>
<proteinExistence type="predicted"/>
<comment type="caution">
    <text evidence="1">The sequence shown here is derived from an EMBL/GenBank/DDBJ whole genome shotgun (WGS) entry which is preliminary data.</text>
</comment>
<dbReference type="InterPro" id="IPR016130">
    <property type="entry name" value="Tyr_Pase_AS"/>
</dbReference>
<evidence type="ECO:0000313" key="2">
    <source>
        <dbReference type="Proteomes" id="UP000673375"/>
    </source>
</evidence>
<dbReference type="Proteomes" id="UP000673375">
    <property type="component" value="Unassembled WGS sequence"/>
</dbReference>
<sequence length="241" mass="26941">MAYMTRLPLEGTFNTRELGGYPTISGITNWQTFLRSDDLFSMTSKDIAYLENYGVQTIIDLRSEDEVKKRPCPSLQSIDYKNLPLITGNIPDATKLPPGESYSMGEFYLSCLQHGSDRIKVVLDCIAESEGCTLFHCAAGKDRTGIIAALLLGLAEVGREDIIANYQTTHTYLQANPVFSQPQIAGFPIEMLYSSPDYIACVLDYLMTHYYSVTHYLTEIGVSETTVKTIAERFVRSNELV</sequence>
<dbReference type="Pfam" id="PF13350">
    <property type="entry name" value="Y_phosphatase3"/>
    <property type="match status" value="1"/>
</dbReference>
<dbReference type="RefSeq" id="WP_209557099.1">
    <property type="nucleotide sequence ID" value="NZ_JAEDXU010000003.1"/>
</dbReference>
<dbReference type="InterPro" id="IPR029021">
    <property type="entry name" value="Prot-tyrosine_phosphatase-like"/>
</dbReference>